<dbReference type="GO" id="GO:0004126">
    <property type="term" value="F:cytidine deaminase activity"/>
    <property type="evidence" value="ECO:0007669"/>
    <property type="project" value="TreeGrafter"/>
</dbReference>
<keyword evidence="2" id="KW-0479">Metal-binding</keyword>
<dbReference type="EMBL" id="POTX01000224">
    <property type="protein sequence ID" value="PZF88973.1"/>
    <property type="molecule type" value="Genomic_DNA"/>
</dbReference>
<evidence type="ECO:0000256" key="1">
    <source>
        <dbReference type="ARBA" id="ARBA00006576"/>
    </source>
</evidence>
<sequence>MTMRDTDRALVQAASAVAKLRCRSAMHTHAAAARTADGRVISGVNLVHGSASACAEVIVIATAATQGVADLETLVTVEDRGRSLHTPCESCRQLLAERFPALRVIIGPADNPHVVPVGELPAFHAAG</sequence>
<accession>A0A2W2D8Y2</accession>
<comment type="caution">
    <text evidence="6">The sequence shown here is derived from an EMBL/GenBank/DDBJ whole genome shotgun (WGS) entry which is preliminary data.</text>
</comment>
<dbReference type="SUPFAM" id="SSF53927">
    <property type="entry name" value="Cytidine deaminase-like"/>
    <property type="match status" value="1"/>
</dbReference>
<evidence type="ECO:0000256" key="2">
    <source>
        <dbReference type="ARBA" id="ARBA00022723"/>
    </source>
</evidence>
<dbReference type="PROSITE" id="PS00903">
    <property type="entry name" value="CYT_DCMP_DEAMINASES_1"/>
    <property type="match status" value="1"/>
</dbReference>
<keyword evidence="3" id="KW-0378">Hydrolase</keyword>
<reference evidence="6 7" key="1">
    <citation type="submission" date="2018-01" db="EMBL/GenBank/DDBJ databases">
        <title>Draft genome sequence of Jishengella endophytica.</title>
        <authorList>
            <person name="Sahin N."/>
            <person name="Ay H."/>
            <person name="Saygin H."/>
        </authorList>
    </citation>
    <scope>NUCLEOTIDE SEQUENCE [LARGE SCALE GENOMIC DNA]</scope>
    <source>
        <strain evidence="6 7">DSM 45430</strain>
    </source>
</reference>
<dbReference type="GO" id="GO:0042802">
    <property type="term" value="F:identical protein binding"/>
    <property type="evidence" value="ECO:0007669"/>
    <property type="project" value="UniProtKB-ARBA"/>
</dbReference>
<gene>
    <name evidence="6" type="ORF">C1I93_24465</name>
</gene>
<dbReference type="GO" id="GO:0072527">
    <property type="term" value="P:pyrimidine-containing compound metabolic process"/>
    <property type="evidence" value="ECO:0007669"/>
    <property type="project" value="UniProtKB-ARBA"/>
</dbReference>
<evidence type="ECO:0000259" key="5">
    <source>
        <dbReference type="PROSITE" id="PS51747"/>
    </source>
</evidence>
<dbReference type="OrthoDB" id="9795347at2"/>
<organism evidence="6 7">
    <name type="scientific">Micromonospora endophytica</name>
    <dbReference type="NCBI Taxonomy" id="515350"/>
    <lineage>
        <taxon>Bacteria</taxon>
        <taxon>Bacillati</taxon>
        <taxon>Actinomycetota</taxon>
        <taxon>Actinomycetes</taxon>
        <taxon>Micromonosporales</taxon>
        <taxon>Micromonosporaceae</taxon>
        <taxon>Micromonospora</taxon>
    </lineage>
</organism>
<dbReference type="PANTHER" id="PTHR11644:SF2">
    <property type="entry name" value="CYTIDINE DEAMINASE"/>
    <property type="match status" value="1"/>
</dbReference>
<comment type="similarity">
    <text evidence="1">Belongs to the cytidine and deoxycytidylate deaminase family.</text>
</comment>
<dbReference type="GO" id="GO:0008270">
    <property type="term" value="F:zinc ion binding"/>
    <property type="evidence" value="ECO:0007669"/>
    <property type="project" value="InterPro"/>
</dbReference>
<keyword evidence="4" id="KW-0862">Zinc</keyword>
<keyword evidence="7" id="KW-1185">Reference proteome</keyword>
<dbReference type="PANTHER" id="PTHR11644">
    <property type="entry name" value="CYTIDINE DEAMINASE"/>
    <property type="match status" value="1"/>
</dbReference>
<evidence type="ECO:0000256" key="4">
    <source>
        <dbReference type="ARBA" id="ARBA00022833"/>
    </source>
</evidence>
<dbReference type="InterPro" id="IPR002125">
    <property type="entry name" value="CMP_dCMP_dom"/>
</dbReference>
<dbReference type="AlphaFoldDB" id="A0A2W2D8Y2"/>
<dbReference type="Proteomes" id="UP000248627">
    <property type="component" value="Unassembled WGS sequence"/>
</dbReference>
<feature type="domain" description="CMP/dCMP-type deaminase" evidence="5">
    <location>
        <begin position="5"/>
        <end position="127"/>
    </location>
</feature>
<dbReference type="InterPro" id="IPR016193">
    <property type="entry name" value="Cytidine_deaminase-like"/>
</dbReference>
<dbReference type="InterPro" id="IPR050202">
    <property type="entry name" value="Cyt/Deoxycyt_deaminase"/>
</dbReference>
<dbReference type="PROSITE" id="PS51747">
    <property type="entry name" value="CYT_DCMP_DEAMINASES_2"/>
    <property type="match status" value="1"/>
</dbReference>
<dbReference type="Gene3D" id="3.40.140.10">
    <property type="entry name" value="Cytidine Deaminase, domain 2"/>
    <property type="match status" value="1"/>
</dbReference>
<protein>
    <submittedName>
        <fullName evidence="6">Cytidine deaminase</fullName>
    </submittedName>
</protein>
<proteinExistence type="inferred from homology"/>
<dbReference type="Pfam" id="PF00383">
    <property type="entry name" value="dCMP_cyt_deam_1"/>
    <property type="match status" value="1"/>
</dbReference>
<name>A0A2W2D8Y2_9ACTN</name>
<dbReference type="GO" id="GO:0005829">
    <property type="term" value="C:cytosol"/>
    <property type="evidence" value="ECO:0007669"/>
    <property type="project" value="TreeGrafter"/>
</dbReference>
<dbReference type="GO" id="GO:0055086">
    <property type="term" value="P:nucleobase-containing small molecule metabolic process"/>
    <property type="evidence" value="ECO:0007669"/>
    <property type="project" value="UniProtKB-ARBA"/>
</dbReference>
<evidence type="ECO:0000313" key="6">
    <source>
        <dbReference type="EMBL" id="PZF88973.1"/>
    </source>
</evidence>
<evidence type="ECO:0000313" key="7">
    <source>
        <dbReference type="Proteomes" id="UP000248627"/>
    </source>
</evidence>
<dbReference type="CDD" id="cd01283">
    <property type="entry name" value="cytidine_deaminase"/>
    <property type="match status" value="1"/>
</dbReference>
<dbReference type="InterPro" id="IPR016192">
    <property type="entry name" value="APOBEC/CMP_deaminase_Zn-bd"/>
</dbReference>
<evidence type="ECO:0000256" key="3">
    <source>
        <dbReference type="ARBA" id="ARBA00022801"/>
    </source>
</evidence>